<dbReference type="PROSITE" id="PS50931">
    <property type="entry name" value="HTH_LYSR"/>
    <property type="match status" value="1"/>
</dbReference>
<feature type="domain" description="HTH lysR-type" evidence="5">
    <location>
        <begin position="1"/>
        <end position="58"/>
    </location>
</feature>
<keyword evidence="2" id="KW-0805">Transcription regulation</keyword>
<dbReference type="Gene3D" id="3.40.190.290">
    <property type="match status" value="1"/>
</dbReference>
<dbReference type="InterPro" id="IPR000847">
    <property type="entry name" value="LysR_HTH_N"/>
</dbReference>
<protein>
    <recommendedName>
        <fullName evidence="5">HTH lysR-type domain-containing protein</fullName>
    </recommendedName>
</protein>
<dbReference type="FunFam" id="1.10.10.10:FF:000001">
    <property type="entry name" value="LysR family transcriptional regulator"/>
    <property type="match status" value="1"/>
</dbReference>
<name>W9H071_9PROT</name>
<keyword evidence="4" id="KW-0804">Transcription</keyword>
<dbReference type="SUPFAM" id="SSF53850">
    <property type="entry name" value="Periplasmic binding protein-like II"/>
    <property type="match status" value="1"/>
</dbReference>
<accession>W9H071</accession>
<dbReference type="STRING" id="1385369.N825_21955"/>
<dbReference type="EMBL" id="AVFL01000031">
    <property type="protein sequence ID" value="EWY37113.1"/>
    <property type="molecule type" value="Genomic_DNA"/>
</dbReference>
<proteinExistence type="inferred from homology"/>
<dbReference type="PATRIC" id="fig|1385369.3.peg.5932"/>
<evidence type="ECO:0000256" key="3">
    <source>
        <dbReference type="ARBA" id="ARBA00023125"/>
    </source>
</evidence>
<dbReference type="GO" id="GO:0043565">
    <property type="term" value="F:sequence-specific DNA binding"/>
    <property type="evidence" value="ECO:0007669"/>
    <property type="project" value="TreeGrafter"/>
</dbReference>
<dbReference type="SUPFAM" id="SSF46785">
    <property type="entry name" value="Winged helix' DNA-binding domain"/>
    <property type="match status" value="1"/>
</dbReference>
<dbReference type="Pfam" id="PF03466">
    <property type="entry name" value="LysR_substrate"/>
    <property type="match status" value="1"/>
</dbReference>
<dbReference type="InterPro" id="IPR036388">
    <property type="entry name" value="WH-like_DNA-bd_sf"/>
</dbReference>
<dbReference type="AlphaFoldDB" id="W9H071"/>
<dbReference type="Proteomes" id="UP000019486">
    <property type="component" value="Unassembled WGS sequence"/>
</dbReference>
<evidence type="ECO:0000259" key="5">
    <source>
        <dbReference type="PROSITE" id="PS50931"/>
    </source>
</evidence>
<evidence type="ECO:0000256" key="4">
    <source>
        <dbReference type="ARBA" id="ARBA00023163"/>
    </source>
</evidence>
<gene>
    <name evidence="6" type="ORF">N825_21955</name>
</gene>
<reference evidence="6 7" key="1">
    <citation type="submission" date="2013-08" db="EMBL/GenBank/DDBJ databases">
        <title>The genome sequence of Skermanella stibiiresistens.</title>
        <authorList>
            <person name="Zhu W."/>
            <person name="Wang G."/>
        </authorList>
    </citation>
    <scope>NUCLEOTIDE SEQUENCE [LARGE SCALE GENOMIC DNA]</scope>
    <source>
        <strain evidence="6 7">SB22</strain>
    </source>
</reference>
<dbReference type="InterPro" id="IPR058163">
    <property type="entry name" value="LysR-type_TF_proteobact-type"/>
</dbReference>
<evidence type="ECO:0000256" key="1">
    <source>
        <dbReference type="ARBA" id="ARBA00009437"/>
    </source>
</evidence>
<evidence type="ECO:0000256" key="2">
    <source>
        <dbReference type="ARBA" id="ARBA00023015"/>
    </source>
</evidence>
<dbReference type="InterPro" id="IPR005119">
    <property type="entry name" value="LysR_subst-bd"/>
</dbReference>
<dbReference type="GO" id="GO:0006351">
    <property type="term" value="P:DNA-templated transcription"/>
    <property type="evidence" value="ECO:0007669"/>
    <property type="project" value="TreeGrafter"/>
</dbReference>
<evidence type="ECO:0000313" key="7">
    <source>
        <dbReference type="Proteomes" id="UP000019486"/>
    </source>
</evidence>
<dbReference type="Gene3D" id="1.10.10.10">
    <property type="entry name" value="Winged helix-like DNA-binding domain superfamily/Winged helix DNA-binding domain"/>
    <property type="match status" value="1"/>
</dbReference>
<dbReference type="RefSeq" id="WP_037459554.1">
    <property type="nucleotide sequence ID" value="NZ_AVFL01000031.1"/>
</dbReference>
<keyword evidence="7" id="KW-1185">Reference proteome</keyword>
<evidence type="ECO:0000313" key="6">
    <source>
        <dbReference type="EMBL" id="EWY37113.1"/>
    </source>
</evidence>
<dbReference type="GO" id="GO:0003700">
    <property type="term" value="F:DNA-binding transcription factor activity"/>
    <property type="evidence" value="ECO:0007669"/>
    <property type="project" value="InterPro"/>
</dbReference>
<keyword evidence="3" id="KW-0238">DNA-binding</keyword>
<comment type="similarity">
    <text evidence="1">Belongs to the LysR transcriptional regulatory family.</text>
</comment>
<dbReference type="PANTHER" id="PTHR30537">
    <property type="entry name" value="HTH-TYPE TRANSCRIPTIONAL REGULATOR"/>
    <property type="match status" value="1"/>
</dbReference>
<sequence length="293" mass="32364">MDVRDIAAFAQVVEDGDFSAAARTLGLTPSTISKAMARLENHLGCRLLQRSSRTMSLTPEGQSFLEAAHRVLDAMEEAEAVVSAIPTGTLRVRSVPTFARYQVAPLMPAFRRRYPRLRIEFVLSNERTGWLDEGADVAIASGHLPSSTLISRRIASSRWIICASPSYLAEHGTPTSPDDLGRHECLNFSMRTKWNRWSGAEGGESGGGIVANQGDMLLALARAGTGIVRLAEFHISEDLRAGRLVALFPERQDPIEEPIYVLYQDKRNLSPRIRAFVDFLQESFAQPPWATGR</sequence>
<dbReference type="InterPro" id="IPR036390">
    <property type="entry name" value="WH_DNA-bd_sf"/>
</dbReference>
<dbReference type="PANTHER" id="PTHR30537:SF58">
    <property type="entry name" value="HTH-TYPE TRANSCRIPTIONAL REGULATOR PERR"/>
    <property type="match status" value="1"/>
</dbReference>
<dbReference type="Pfam" id="PF00126">
    <property type="entry name" value="HTH_1"/>
    <property type="match status" value="1"/>
</dbReference>
<comment type="caution">
    <text evidence="6">The sequence shown here is derived from an EMBL/GenBank/DDBJ whole genome shotgun (WGS) entry which is preliminary data.</text>
</comment>
<dbReference type="OrthoDB" id="9812435at2"/>
<organism evidence="6 7">
    <name type="scientific">Skermanella stibiiresistens SB22</name>
    <dbReference type="NCBI Taxonomy" id="1385369"/>
    <lineage>
        <taxon>Bacteria</taxon>
        <taxon>Pseudomonadati</taxon>
        <taxon>Pseudomonadota</taxon>
        <taxon>Alphaproteobacteria</taxon>
        <taxon>Rhodospirillales</taxon>
        <taxon>Azospirillaceae</taxon>
        <taxon>Skermanella</taxon>
    </lineage>
</organism>
<dbReference type="CDD" id="cd08422">
    <property type="entry name" value="PBP2_CrgA_like"/>
    <property type="match status" value="1"/>
</dbReference>